<organism evidence="2 3">
    <name type="scientific">Ramlibacter pallidus</name>
    <dbReference type="NCBI Taxonomy" id="2780087"/>
    <lineage>
        <taxon>Bacteria</taxon>
        <taxon>Pseudomonadati</taxon>
        <taxon>Pseudomonadota</taxon>
        <taxon>Betaproteobacteria</taxon>
        <taxon>Burkholderiales</taxon>
        <taxon>Comamonadaceae</taxon>
        <taxon>Ramlibacter</taxon>
    </lineage>
</organism>
<gene>
    <name evidence="2" type="ORF">IM787_14505</name>
</gene>
<proteinExistence type="predicted"/>
<dbReference type="EMBL" id="JADDIV010000004">
    <property type="protein sequence ID" value="MBE7368769.1"/>
    <property type="molecule type" value="Genomic_DNA"/>
</dbReference>
<feature type="transmembrane region" description="Helical" evidence="1">
    <location>
        <begin position="67"/>
        <end position="88"/>
    </location>
</feature>
<evidence type="ECO:0000313" key="3">
    <source>
        <dbReference type="Proteomes" id="UP000806285"/>
    </source>
</evidence>
<name>A0ABR9S5I1_9BURK</name>
<comment type="caution">
    <text evidence="2">The sequence shown here is derived from an EMBL/GenBank/DDBJ whole genome shotgun (WGS) entry which is preliminary data.</text>
</comment>
<protein>
    <recommendedName>
        <fullName evidence="4">DUF1640 domain-containing protein</fullName>
    </recommendedName>
</protein>
<keyword evidence="1" id="KW-0472">Membrane</keyword>
<sequence length="90" mass="10349">MEPGRHLHAALRNPRRKFSAREQAELVAEERRDLADADRHLQRVGEQLEIFKQRTAHLDGEIRKVKWIFGAGAALAAGLYGWLMYTLLAR</sequence>
<evidence type="ECO:0008006" key="4">
    <source>
        <dbReference type="Google" id="ProtNLM"/>
    </source>
</evidence>
<dbReference type="RefSeq" id="WP_193677395.1">
    <property type="nucleotide sequence ID" value="NZ_JADDIV010000004.1"/>
</dbReference>
<evidence type="ECO:0000256" key="1">
    <source>
        <dbReference type="SAM" id="Phobius"/>
    </source>
</evidence>
<dbReference type="Proteomes" id="UP000806285">
    <property type="component" value="Unassembled WGS sequence"/>
</dbReference>
<accession>A0ABR9S5I1</accession>
<reference evidence="2 3" key="1">
    <citation type="submission" date="2020-10" db="EMBL/GenBank/DDBJ databases">
        <title>Ramlibacter sp. HM2 16S ribosomal RNA gene Genome sequencing and assembly.</title>
        <authorList>
            <person name="Kang M."/>
        </authorList>
    </citation>
    <scope>NUCLEOTIDE SEQUENCE [LARGE SCALE GENOMIC DNA]</scope>
    <source>
        <strain evidence="2 3">HM2</strain>
    </source>
</reference>
<evidence type="ECO:0000313" key="2">
    <source>
        <dbReference type="EMBL" id="MBE7368769.1"/>
    </source>
</evidence>
<keyword evidence="3" id="KW-1185">Reference proteome</keyword>
<keyword evidence="1" id="KW-0812">Transmembrane</keyword>
<keyword evidence="1" id="KW-1133">Transmembrane helix</keyword>